<dbReference type="PANTHER" id="PTHR43713">
    <property type="entry name" value="GLUTAMATE-1-SEMIALDEHYDE 2,1-AMINOMUTASE"/>
    <property type="match status" value="1"/>
</dbReference>
<proteinExistence type="predicted"/>
<reference evidence="4" key="1">
    <citation type="submission" date="2018-02" db="EMBL/GenBank/DDBJ databases">
        <authorList>
            <person name="Cohen D.B."/>
            <person name="Kent A.D."/>
        </authorList>
    </citation>
    <scope>NUCLEOTIDE SEQUENCE</scope>
</reference>
<organism evidence="4">
    <name type="scientific">Fagus sylvatica</name>
    <name type="common">Beechnut</name>
    <dbReference type="NCBI Taxonomy" id="28930"/>
    <lineage>
        <taxon>Eukaryota</taxon>
        <taxon>Viridiplantae</taxon>
        <taxon>Streptophyta</taxon>
        <taxon>Embryophyta</taxon>
        <taxon>Tracheophyta</taxon>
        <taxon>Spermatophyta</taxon>
        <taxon>Magnoliopsida</taxon>
        <taxon>eudicotyledons</taxon>
        <taxon>Gunneridae</taxon>
        <taxon>Pentapetalae</taxon>
        <taxon>rosids</taxon>
        <taxon>fabids</taxon>
        <taxon>Fagales</taxon>
        <taxon>Fagaceae</taxon>
        <taxon>Fagus</taxon>
    </lineage>
</organism>
<dbReference type="SUPFAM" id="SSF63418">
    <property type="entry name" value="MurE/MurF N-terminal domain"/>
    <property type="match status" value="1"/>
</dbReference>
<sequence length="329" mass="35785">MESPNSSKSTAQPPVPAISKSRTSLDNRSTYLSASADVEDGSEGSTQRSDSMSSGDDFFGEIDKAITLQRKPEEVVDLEEIDELQELRVVSKDSDSDGSARFDDEESRIVEPKFRMSLAELLDESKVVPVSVYGDLEVEITRIQLDSRLVCSGDLFVCCVGRKTWNESETWVKISQENTERATMAGAVAGVGVGLGLSCSTTTTRSFLKRRSSSSKTTSRCCVKMAVSLDEKKKNYTLQKSVEAFAAAKDLMPGGVNSLVRAFKSVGGQPIIMDSVKGSRMWDIDGNEYIDYVGSWGPAIIGHADDDSLDTVKYGSRDSRVSSATEVQD</sequence>
<dbReference type="SUPFAM" id="SSF53383">
    <property type="entry name" value="PLP-dependent transferases"/>
    <property type="match status" value="1"/>
</dbReference>
<dbReference type="GO" id="GO:0042286">
    <property type="term" value="F:glutamate-1-semialdehyde 2,1-aminomutase activity"/>
    <property type="evidence" value="ECO:0007669"/>
    <property type="project" value="UniProtKB-EC"/>
</dbReference>
<evidence type="ECO:0000256" key="1">
    <source>
        <dbReference type="ARBA" id="ARBA00001579"/>
    </source>
</evidence>
<dbReference type="Gene3D" id="3.90.1150.10">
    <property type="entry name" value="Aspartate Aminotransferase, domain 1"/>
    <property type="match status" value="1"/>
</dbReference>
<dbReference type="GO" id="GO:0009507">
    <property type="term" value="C:chloroplast"/>
    <property type="evidence" value="ECO:0007669"/>
    <property type="project" value="TreeGrafter"/>
</dbReference>
<dbReference type="InterPro" id="IPR035911">
    <property type="entry name" value="MurE/MurF_N"/>
</dbReference>
<dbReference type="AlphaFoldDB" id="A0A2N9I4N4"/>
<gene>
    <name evidence="4" type="ORF">FSB_LOCUS47147</name>
</gene>
<evidence type="ECO:0000256" key="3">
    <source>
        <dbReference type="SAM" id="MobiDB-lite"/>
    </source>
</evidence>
<dbReference type="Gene3D" id="3.40.1390.10">
    <property type="entry name" value="MurE/MurF, N-terminal domain"/>
    <property type="match status" value="1"/>
</dbReference>
<evidence type="ECO:0000256" key="2">
    <source>
        <dbReference type="ARBA" id="ARBA00001933"/>
    </source>
</evidence>
<feature type="compositionally biased region" description="Polar residues" evidence="3">
    <location>
        <begin position="20"/>
        <end position="33"/>
    </location>
</feature>
<protein>
    <recommendedName>
        <fullName evidence="5">Glutamate-1-semialdehyde 2,1-aminomutase</fullName>
    </recommendedName>
</protein>
<accession>A0A2N9I4N4</accession>
<comment type="catalytic activity">
    <reaction evidence="1">
        <text>(S)-4-amino-5-oxopentanoate = 5-aminolevulinate</text>
        <dbReference type="Rhea" id="RHEA:14265"/>
        <dbReference type="ChEBI" id="CHEBI:57501"/>
        <dbReference type="ChEBI" id="CHEBI:356416"/>
        <dbReference type="EC" id="5.4.3.8"/>
    </reaction>
</comment>
<evidence type="ECO:0008006" key="5">
    <source>
        <dbReference type="Google" id="ProtNLM"/>
    </source>
</evidence>
<dbReference type="InterPro" id="IPR015424">
    <property type="entry name" value="PyrdxlP-dep_Trfase"/>
</dbReference>
<name>A0A2N9I4N4_FAGSY</name>
<feature type="compositionally biased region" description="Polar residues" evidence="3">
    <location>
        <begin position="1"/>
        <end position="12"/>
    </location>
</feature>
<dbReference type="InterPro" id="IPR015422">
    <property type="entry name" value="PyrdxlP-dep_Trfase_small"/>
</dbReference>
<feature type="region of interest" description="Disordered" evidence="3">
    <location>
        <begin position="1"/>
        <end position="58"/>
    </location>
</feature>
<dbReference type="EMBL" id="OIVN01004782">
    <property type="protein sequence ID" value="SPD19265.1"/>
    <property type="molecule type" value="Genomic_DNA"/>
</dbReference>
<comment type="cofactor">
    <cofactor evidence="2">
        <name>pyridoxal 5'-phosphate</name>
        <dbReference type="ChEBI" id="CHEBI:597326"/>
    </cofactor>
</comment>
<dbReference type="PANTHER" id="PTHR43713:SF3">
    <property type="entry name" value="GLUTAMATE-1-SEMIALDEHYDE 2,1-AMINOMUTASE 1, CHLOROPLASTIC-RELATED"/>
    <property type="match status" value="1"/>
</dbReference>
<evidence type="ECO:0000313" key="4">
    <source>
        <dbReference type="EMBL" id="SPD19265.1"/>
    </source>
</evidence>